<organism evidence="2 3">
    <name type="scientific">Monodon monoceros</name>
    <name type="common">Narwhal</name>
    <name type="synonym">Ceratodon monodon</name>
    <dbReference type="NCBI Taxonomy" id="40151"/>
    <lineage>
        <taxon>Eukaryota</taxon>
        <taxon>Metazoa</taxon>
        <taxon>Chordata</taxon>
        <taxon>Craniata</taxon>
        <taxon>Vertebrata</taxon>
        <taxon>Euteleostomi</taxon>
        <taxon>Mammalia</taxon>
        <taxon>Eutheria</taxon>
        <taxon>Laurasiatheria</taxon>
        <taxon>Artiodactyla</taxon>
        <taxon>Whippomorpha</taxon>
        <taxon>Cetacea</taxon>
        <taxon>Odontoceti</taxon>
        <taxon>Monodontidae</taxon>
        <taxon>Monodon</taxon>
    </lineage>
</organism>
<dbReference type="Proteomes" id="UP000308365">
    <property type="component" value="Unassembled WGS sequence"/>
</dbReference>
<evidence type="ECO:0000313" key="3">
    <source>
        <dbReference type="Proteomes" id="UP000308365"/>
    </source>
</evidence>
<feature type="compositionally biased region" description="Low complexity" evidence="1">
    <location>
        <begin position="83"/>
        <end position="102"/>
    </location>
</feature>
<feature type="region of interest" description="Disordered" evidence="1">
    <location>
        <begin position="183"/>
        <end position="247"/>
    </location>
</feature>
<comment type="caution">
    <text evidence="2">The sequence shown here is derived from an EMBL/GenBank/DDBJ whole genome shotgun (WGS) entry which is preliminary data.</text>
</comment>
<reference evidence="3" key="1">
    <citation type="journal article" date="2019" name="IScience">
        <title>Narwhal Genome Reveals Long-Term Low Genetic Diversity despite Current Large Abundance Size.</title>
        <authorList>
            <person name="Westbury M.V."/>
            <person name="Petersen B."/>
            <person name="Garde E."/>
            <person name="Heide-Jorgensen M.P."/>
            <person name="Lorenzen E.D."/>
        </authorList>
    </citation>
    <scope>NUCLEOTIDE SEQUENCE [LARGE SCALE GENOMIC DNA]</scope>
</reference>
<feature type="non-terminal residue" evidence="2">
    <location>
        <position position="247"/>
    </location>
</feature>
<gene>
    <name evidence="2" type="ORF">EI555_005796</name>
</gene>
<evidence type="ECO:0000313" key="2">
    <source>
        <dbReference type="EMBL" id="TKC47707.1"/>
    </source>
</evidence>
<protein>
    <submittedName>
        <fullName evidence="2">Uncharacterized protein</fullName>
    </submittedName>
</protein>
<name>A0A4U1FE85_MONMO</name>
<evidence type="ECO:0000256" key="1">
    <source>
        <dbReference type="SAM" id="MobiDB-lite"/>
    </source>
</evidence>
<accession>A0A4U1FE85</accession>
<feature type="compositionally biased region" description="Low complexity" evidence="1">
    <location>
        <begin position="189"/>
        <end position="202"/>
    </location>
</feature>
<dbReference type="AlphaFoldDB" id="A0A4U1FE85"/>
<feature type="compositionally biased region" description="Basic and acidic residues" evidence="1">
    <location>
        <begin position="109"/>
        <end position="120"/>
    </location>
</feature>
<proteinExistence type="predicted"/>
<dbReference type="EMBL" id="RWIC01000196">
    <property type="protein sequence ID" value="TKC47707.1"/>
    <property type="molecule type" value="Genomic_DNA"/>
</dbReference>
<sequence>MVACIELPAGGSFWPDTLCQRAPGEANSNGGEKGERGKATTSRYEPGSRRKGAGGGVCAHRCLRPAALGAGAAASRPQHSYPRAEAQAAAEPGRPPARATGGRAQGKGAKGEGGERRWGAGERPNTFSRRSPPRAFLVRTFAGVARASLPPPHSGPACFLPSPSPPSLAERAAVAASAVLEMGSERAPRSSSGSSALPARCSPRPRRRCRRLGVPQLQTAPPPPLGPARRLRRAALTRSRMAPSSPD</sequence>
<feature type="region of interest" description="Disordered" evidence="1">
    <location>
        <begin position="69"/>
        <end position="132"/>
    </location>
</feature>
<feature type="region of interest" description="Disordered" evidence="1">
    <location>
        <begin position="15"/>
        <end position="57"/>
    </location>
</feature>